<evidence type="ECO:0000256" key="2">
    <source>
        <dbReference type="SAM" id="Phobius"/>
    </source>
</evidence>
<organism evidence="3 4">
    <name type="scientific">Mycena alexandri</name>
    <dbReference type="NCBI Taxonomy" id="1745969"/>
    <lineage>
        <taxon>Eukaryota</taxon>
        <taxon>Fungi</taxon>
        <taxon>Dikarya</taxon>
        <taxon>Basidiomycota</taxon>
        <taxon>Agaricomycotina</taxon>
        <taxon>Agaricomycetes</taxon>
        <taxon>Agaricomycetidae</taxon>
        <taxon>Agaricales</taxon>
        <taxon>Marasmiineae</taxon>
        <taxon>Mycenaceae</taxon>
        <taxon>Mycena</taxon>
    </lineage>
</organism>
<dbReference type="AlphaFoldDB" id="A0AAD6X702"/>
<comment type="caution">
    <text evidence="3">The sequence shown here is derived from an EMBL/GenBank/DDBJ whole genome shotgun (WGS) entry which is preliminary data.</text>
</comment>
<sequence length="178" mass="19983">MYARFAGVGVTTIILTLVLVAFIRMPQASDLSAFLIRGGASPAWNIGSLDEVFMEVHNSARYPLSGPQADEQWEALSPLGGLVRLGPRKELFMISMYHQLRCLDIIRRDYNEGSMGKNGTSAVTEHCLNFIRQMVLCRGDRRLECVVDPFGEHAVEVRGTQTCRDWTRIYELMNANSV</sequence>
<accession>A0AAD6X702</accession>
<proteinExistence type="inferred from homology"/>
<dbReference type="InterPro" id="IPR021765">
    <property type="entry name" value="UstYa-like"/>
</dbReference>
<keyword evidence="2" id="KW-1133">Transmembrane helix</keyword>
<protein>
    <recommendedName>
        <fullName evidence="5">Oxidase ustYa</fullName>
    </recommendedName>
</protein>
<keyword evidence="4" id="KW-1185">Reference proteome</keyword>
<gene>
    <name evidence="3" type="ORF">C8F04DRAFT_1088127</name>
</gene>
<evidence type="ECO:0008006" key="5">
    <source>
        <dbReference type="Google" id="ProtNLM"/>
    </source>
</evidence>
<dbReference type="GO" id="GO:0043386">
    <property type="term" value="P:mycotoxin biosynthetic process"/>
    <property type="evidence" value="ECO:0007669"/>
    <property type="project" value="InterPro"/>
</dbReference>
<evidence type="ECO:0000313" key="4">
    <source>
        <dbReference type="Proteomes" id="UP001218188"/>
    </source>
</evidence>
<keyword evidence="2" id="KW-0812">Transmembrane</keyword>
<dbReference type="PANTHER" id="PTHR33365:SF13">
    <property type="entry name" value="TAT PATHWAY SIGNAL SEQUENCE"/>
    <property type="match status" value="1"/>
</dbReference>
<dbReference type="Pfam" id="PF11807">
    <property type="entry name" value="UstYa"/>
    <property type="match status" value="1"/>
</dbReference>
<dbReference type="EMBL" id="JARJCM010000029">
    <property type="protein sequence ID" value="KAJ7038977.1"/>
    <property type="molecule type" value="Genomic_DNA"/>
</dbReference>
<keyword evidence="2" id="KW-0472">Membrane</keyword>
<comment type="similarity">
    <text evidence="1">Belongs to the ustYa family.</text>
</comment>
<reference evidence="3" key="1">
    <citation type="submission" date="2023-03" db="EMBL/GenBank/DDBJ databases">
        <title>Massive genome expansion in bonnet fungi (Mycena s.s.) driven by repeated elements and novel gene families across ecological guilds.</title>
        <authorList>
            <consortium name="Lawrence Berkeley National Laboratory"/>
            <person name="Harder C.B."/>
            <person name="Miyauchi S."/>
            <person name="Viragh M."/>
            <person name="Kuo A."/>
            <person name="Thoen E."/>
            <person name="Andreopoulos B."/>
            <person name="Lu D."/>
            <person name="Skrede I."/>
            <person name="Drula E."/>
            <person name="Henrissat B."/>
            <person name="Morin E."/>
            <person name="Kohler A."/>
            <person name="Barry K."/>
            <person name="LaButti K."/>
            <person name="Morin E."/>
            <person name="Salamov A."/>
            <person name="Lipzen A."/>
            <person name="Mereny Z."/>
            <person name="Hegedus B."/>
            <person name="Baldrian P."/>
            <person name="Stursova M."/>
            <person name="Weitz H."/>
            <person name="Taylor A."/>
            <person name="Grigoriev I.V."/>
            <person name="Nagy L.G."/>
            <person name="Martin F."/>
            <person name="Kauserud H."/>
        </authorList>
    </citation>
    <scope>NUCLEOTIDE SEQUENCE</scope>
    <source>
        <strain evidence="3">CBHHK200</strain>
    </source>
</reference>
<evidence type="ECO:0000256" key="1">
    <source>
        <dbReference type="ARBA" id="ARBA00035112"/>
    </source>
</evidence>
<name>A0AAD6X702_9AGAR</name>
<dbReference type="PANTHER" id="PTHR33365">
    <property type="entry name" value="YALI0B05434P"/>
    <property type="match status" value="1"/>
</dbReference>
<feature type="transmembrane region" description="Helical" evidence="2">
    <location>
        <begin position="6"/>
        <end position="23"/>
    </location>
</feature>
<dbReference type="Proteomes" id="UP001218188">
    <property type="component" value="Unassembled WGS sequence"/>
</dbReference>
<evidence type="ECO:0000313" key="3">
    <source>
        <dbReference type="EMBL" id="KAJ7038977.1"/>
    </source>
</evidence>